<feature type="region of interest" description="Disordered" evidence="1">
    <location>
        <begin position="125"/>
        <end position="146"/>
    </location>
</feature>
<feature type="compositionally biased region" description="Basic and acidic residues" evidence="1">
    <location>
        <begin position="1"/>
        <end position="10"/>
    </location>
</feature>
<reference evidence="3" key="1">
    <citation type="submission" date="2025-08" db="UniProtKB">
        <authorList>
            <consortium name="RefSeq"/>
        </authorList>
    </citation>
    <scope>IDENTIFICATION</scope>
    <source>
        <tissue evidence="3">Tongue muscle</tissue>
    </source>
</reference>
<name>A0ABM4HYA3_ODOVR</name>
<accession>A0ABM4HYA3</accession>
<evidence type="ECO:0000313" key="3">
    <source>
        <dbReference type="RefSeq" id="XP_070320550.1"/>
    </source>
</evidence>
<keyword evidence="2" id="KW-1185">Reference proteome</keyword>
<feature type="region of interest" description="Disordered" evidence="1">
    <location>
        <begin position="1"/>
        <end position="55"/>
    </location>
</feature>
<evidence type="ECO:0000256" key="1">
    <source>
        <dbReference type="SAM" id="MobiDB-lite"/>
    </source>
</evidence>
<feature type="region of interest" description="Disordered" evidence="1">
    <location>
        <begin position="158"/>
        <end position="193"/>
    </location>
</feature>
<protein>
    <submittedName>
        <fullName evidence="3">Lymphocyte antigen 6E isoform X1</fullName>
    </submittedName>
</protein>
<feature type="compositionally biased region" description="Pro residues" evidence="1">
    <location>
        <begin position="164"/>
        <end position="173"/>
    </location>
</feature>
<evidence type="ECO:0000313" key="2">
    <source>
        <dbReference type="Proteomes" id="UP001652640"/>
    </source>
</evidence>
<proteinExistence type="predicted"/>
<dbReference type="RefSeq" id="XP_070320550.1">
    <property type="nucleotide sequence ID" value="XM_070464449.1"/>
</dbReference>
<dbReference type="GeneID" id="110136693"/>
<gene>
    <name evidence="3" type="primary">LY6E</name>
</gene>
<sequence>MCCESKKCDYWGRSTCSPSAGRQAVRGSPSAPPPRPQEKQGLGPGQLQKLAWLTGPGGVGPGQSCTPWMLCERLLKRRQLMAPETEHQKGTDAKPRKARFMKDGRRPLGSAGRVRSGWLWDPARPSRLQRSTQEAHESSWAEGLDTGAAGISSRSALWSTTTAPKPPPPPLDPHPVTSPHHGTADGRRGEGLLSASWPPALHFEKGVLGTAASASSAASPPLCSTGKVSGHLWASPTPAPAAAGARDASAPGTRLNLGSLRCAGERGRRAGPGRQAAPPALEHRLSRPDCGLRRAPATGQFGLLRRQAGYLRPPAVLKLQHKEAKTRSRCPHPLPERSCFHPEMERQQGQVCGGGRRHRLGGLSPCLVLWGDPEHHPACAPSTSKM</sequence>
<dbReference type="Proteomes" id="UP001652640">
    <property type="component" value="Unplaced"/>
</dbReference>
<organism evidence="2 3">
    <name type="scientific">Odocoileus virginianus</name>
    <name type="common">White-tailed deer</name>
    <dbReference type="NCBI Taxonomy" id="9874"/>
    <lineage>
        <taxon>Eukaryota</taxon>
        <taxon>Metazoa</taxon>
        <taxon>Chordata</taxon>
        <taxon>Craniata</taxon>
        <taxon>Vertebrata</taxon>
        <taxon>Euteleostomi</taxon>
        <taxon>Mammalia</taxon>
        <taxon>Eutheria</taxon>
        <taxon>Laurasiatheria</taxon>
        <taxon>Artiodactyla</taxon>
        <taxon>Ruminantia</taxon>
        <taxon>Pecora</taxon>
        <taxon>Cervidae</taxon>
        <taxon>Odocoileinae</taxon>
        <taxon>Odocoileus</taxon>
    </lineage>
</organism>